<dbReference type="PANTHER" id="PTHR40940:SF2">
    <property type="entry name" value="BATD"/>
    <property type="match status" value="1"/>
</dbReference>
<keyword evidence="3" id="KW-1185">Reference proteome</keyword>
<dbReference type="EMBL" id="CP063164">
    <property type="protein sequence ID" value="QOR61884.1"/>
    <property type="molecule type" value="Genomic_DNA"/>
</dbReference>
<dbReference type="Proteomes" id="UP000595074">
    <property type="component" value="Chromosome"/>
</dbReference>
<protein>
    <submittedName>
        <fullName evidence="2">BatD family protein</fullName>
    </submittedName>
</protein>
<dbReference type="PANTHER" id="PTHR40940">
    <property type="entry name" value="PROTEIN BATD-RELATED"/>
    <property type="match status" value="1"/>
</dbReference>
<keyword evidence="1" id="KW-0472">Membrane</keyword>
<feature type="transmembrane region" description="Helical" evidence="1">
    <location>
        <begin position="286"/>
        <end position="309"/>
    </location>
</feature>
<dbReference type="AlphaFoldDB" id="A0A7M1S3X4"/>
<name>A0A7M1S3X4_9BACT</name>
<organism evidence="2 3">
    <name type="scientific">Sulfurovum indicum</name>
    <dbReference type="NCBI Taxonomy" id="2779528"/>
    <lineage>
        <taxon>Bacteria</taxon>
        <taxon>Pseudomonadati</taxon>
        <taxon>Campylobacterota</taxon>
        <taxon>Epsilonproteobacteria</taxon>
        <taxon>Campylobacterales</taxon>
        <taxon>Sulfurovaceae</taxon>
        <taxon>Sulfurovum</taxon>
    </lineage>
</organism>
<proteinExistence type="predicted"/>
<accession>A0A7M1S3X4</accession>
<dbReference type="InterPro" id="IPR025738">
    <property type="entry name" value="BatD"/>
</dbReference>
<dbReference type="KEGG" id="sinu:IMZ28_10785"/>
<evidence type="ECO:0000313" key="2">
    <source>
        <dbReference type="EMBL" id="QOR61884.1"/>
    </source>
</evidence>
<evidence type="ECO:0000256" key="1">
    <source>
        <dbReference type="SAM" id="Phobius"/>
    </source>
</evidence>
<gene>
    <name evidence="2" type="ORF">IMZ28_10785</name>
</gene>
<reference evidence="2 3" key="1">
    <citation type="submission" date="2020-10" db="EMBL/GenBank/DDBJ databases">
        <title>The genome of sulfurovum sp.</title>
        <authorList>
            <person name="Xie S."/>
            <person name="Shao Z."/>
            <person name="Jiang L."/>
        </authorList>
    </citation>
    <scope>NUCLEOTIDE SEQUENCE [LARGE SCALE GENOMIC DNA]</scope>
    <source>
        <strain evidence="2 3">ST-419</strain>
    </source>
</reference>
<sequence length="379" mass="43528">MKHIPGKFLLLLTLWLVTLQAEDFSFNYHIRKHNPYVKEPLLLSIDLNQTNHDIVLLFNFDLKPSDDYTFQRIDSEETDTHHNAKVHYLYLLYPLKSGEVKVHFDLVKRVTNDESVAYSFSGDRDNVKGLVTEDTKIDLPPLTLHVKALPKGTQIVGDFNLTYDLKQKEAKAYEPIPFQVTISGEGYPPLLTHLLPRDTNFTLFSEKPIIHTSHSQKGTQNKIIYPMALSHNKSFVLPAIMIRAFNPQKEQSYTLEIPLQKINIDKRDINELVDKVDTPPPLSTDWSWMTTLFGYLLAFASGFAAAWLVKWQKKRTKNTAHPLIEKINVCNNKKMLLQLLLAHDAAKFSKVIAKLEKELYGEGTYSLKSLKQEAKEQLI</sequence>
<keyword evidence="1" id="KW-1133">Transmembrane helix</keyword>
<keyword evidence="1" id="KW-0812">Transmembrane</keyword>
<dbReference type="RefSeq" id="WP_197548593.1">
    <property type="nucleotide sequence ID" value="NZ_CP063164.1"/>
</dbReference>
<evidence type="ECO:0000313" key="3">
    <source>
        <dbReference type="Proteomes" id="UP000595074"/>
    </source>
</evidence>